<keyword evidence="2" id="KW-1185">Reference proteome</keyword>
<protein>
    <submittedName>
        <fullName evidence="1">Uncharacterized protein</fullName>
    </submittedName>
</protein>
<evidence type="ECO:0000313" key="1">
    <source>
        <dbReference type="EMBL" id="KAL0635960.1"/>
    </source>
</evidence>
<dbReference type="Proteomes" id="UP001447188">
    <property type="component" value="Unassembled WGS sequence"/>
</dbReference>
<accession>A0ABR3GJ49</accession>
<evidence type="ECO:0000313" key="2">
    <source>
        <dbReference type="Proteomes" id="UP001447188"/>
    </source>
</evidence>
<reference evidence="1 2" key="1">
    <citation type="submission" date="2024-02" db="EMBL/GenBank/DDBJ databases">
        <title>Discinaceae phylogenomics.</title>
        <authorList>
            <person name="Dirks A.C."/>
            <person name="James T.Y."/>
        </authorList>
    </citation>
    <scope>NUCLEOTIDE SEQUENCE [LARGE SCALE GENOMIC DNA]</scope>
    <source>
        <strain evidence="1 2">ACD0624</strain>
    </source>
</reference>
<proteinExistence type="predicted"/>
<comment type="caution">
    <text evidence="1">The sequence shown here is derived from an EMBL/GenBank/DDBJ whole genome shotgun (WGS) entry which is preliminary data.</text>
</comment>
<dbReference type="EMBL" id="JBBBZM010000059">
    <property type="protein sequence ID" value="KAL0635960.1"/>
    <property type="molecule type" value="Genomic_DNA"/>
</dbReference>
<name>A0ABR3GJ49_9PEZI</name>
<organism evidence="1 2">
    <name type="scientific">Discina gigas</name>
    <dbReference type="NCBI Taxonomy" id="1032678"/>
    <lineage>
        <taxon>Eukaryota</taxon>
        <taxon>Fungi</taxon>
        <taxon>Dikarya</taxon>
        <taxon>Ascomycota</taxon>
        <taxon>Pezizomycotina</taxon>
        <taxon>Pezizomycetes</taxon>
        <taxon>Pezizales</taxon>
        <taxon>Discinaceae</taxon>
        <taxon>Discina</taxon>
    </lineage>
</organism>
<gene>
    <name evidence="1" type="ORF">Q9L58_005098</name>
</gene>
<sequence length="275" mass="29216">MADFNSLLSKHLSSAFGSLQSRYASTPQPKTLPLNQSPTFSNPYKFNQETLQWSPLTLPSAPPEVSQIDAEKTICIFSWDISPLFTSGDPGMFSKAMETLKSLLPASAMTTVVLLRNVPVLLLPGILAHPLVRRTFLASDVNPLSWPGLGPGKPAQSGTVVLVDRASESLLQALFRVRTAFGEKGEGGEDVCFVDIKMRGGVMGRVGVVAGIRGLEAAREWQRADGVKWGVLATAEGLGVGAELVSGPGGGCEAIATEESVGKYGLLKTEFKITV</sequence>